<evidence type="ECO:0000256" key="2">
    <source>
        <dbReference type="SAM" id="Phobius"/>
    </source>
</evidence>
<proteinExistence type="predicted"/>
<keyword evidence="2" id="KW-0472">Membrane</keyword>
<organism evidence="3 4">
    <name type="scientific">Mogibacterium kristiansenii</name>
    <dbReference type="NCBI Taxonomy" id="2606708"/>
    <lineage>
        <taxon>Bacteria</taxon>
        <taxon>Bacillati</taxon>
        <taxon>Bacillota</taxon>
        <taxon>Clostridia</taxon>
        <taxon>Peptostreptococcales</taxon>
        <taxon>Anaerovoracaceae</taxon>
        <taxon>Mogibacterium</taxon>
    </lineage>
</organism>
<dbReference type="Proteomes" id="UP000469424">
    <property type="component" value="Unassembled WGS sequence"/>
</dbReference>
<keyword evidence="4" id="KW-1185">Reference proteome</keyword>
<protein>
    <submittedName>
        <fullName evidence="3">Uncharacterized protein</fullName>
    </submittedName>
</protein>
<keyword evidence="2" id="KW-0812">Transmembrane</keyword>
<feature type="compositionally biased region" description="Basic and acidic residues" evidence="1">
    <location>
        <begin position="1"/>
        <end position="11"/>
    </location>
</feature>
<evidence type="ECO:0000313" key="4">
    <source>
        <dbReference type="Proteomes" id="UP000469424"/>
    </source>
</evidence>
<comment type="caution">
    <text evidence="3">The sequence shown here is derived from an EMBL/GenBank/DDBJ whole genome shotgun (WGS) entry which is preliminary data.</text>
</comment>
<sequence>MNEIREEEKKQQANGVPQGANSNQFKPLDDTREYIPEIGQETYDNPTAGISPFTKRIKKGAWILLGVAIAGIIAYGTMSTSKSVDTSDDAAVALESHMSTSLAAGTKLMSSDDNYVGGDLTITHNSNADETTLYVWDYAAEDGDYVEVIVNGTSLGEPFMIKNKPVTFTVPTVGEVQVVGTRDGGGGITYAVYYDMNHTTYFNGVDQGGNNTYTLVRE</sequence>
<dbReference type="EMBL" id="VUNA01000001">
    <property type="protein sequence ID" value="MST69790.1"/>
    <property type="molecule type" value="Genomic_DNA"/>
</dbReference>
<feature type="region of interest" description="Disordered" evidence="1">
    <location>
        <begin position="1"/>
        <end position="29"/>
    </location>
</feature>
<name>A0A6N7X2R8_9FIRM</name>
<evidence type="ECO:0000313" key="3">
    <source>
        <dbReference type="EMBL" id="MST69790.1"/>
    </source>
</evidence>
<reference evidence="3 4" key="1">
    <citation type="submission" date="2019-08" db="EMBL/GenBank/DDBJ databases">
        <title>In-depth cultivation of the pig gut microbiome towards novel bacterial diversity and tailored functional studies.</title>
        <authorList>
            <person name="Wylensek D."/>
            <person name="Hitch T.C.A."/>
            <person name="Clavel T."/>
        </authorList>
    </citation>
    <scope>NUCLEOTIDE SEQUENCE [LARGE SCALE GENOMIC DNA]</scope>
    <source>
        <strain evidence="3 4">WCA-MUC-591-APC-4B</strain>
    </source>
</reference>
<keyword evidence="2" id="KW-1133">Transmembrane helix</keyword>
<dbReference type="RefSeq" id="WP_154553348.1">
    <property type="nucleotide sequence ID" value="NZ_VUNA01000001.1"/>
</dbReference>
<accession>A0A6N7X2R8</accession>
<feature type="compositionally biased region" description="Polar residues" evidence="1">
    <location>
        <begin position="12"/>
        <end position="25"/>
    </location>
</feature>
<gene>
    <name evidence="3" type="ORF">FYJ65_00285</name>
</gene>
<dbReference type="AlphaFoldDB" id="A0A6N7X2R8"/>
<feature type="transmembrane region" description="Helical" evidence="2">
    <location>
        <begin position="60"/>
        <end position="78"/>
    </location>
</feature>
<evidence type="ECO:0000256" key="1">
    <source>
        <dbReference type="SAM" id="MobiDB-lite"/>
    </source>
</evidence>